<evidence type="ECO:0000256" key="9">
    <source>
        <dbReference type="ARBA" id="ARBA00022729"/>
    </source>
</evidence>
<dbReference type="EnsemblPlants" id="ONIVA05G22910.1">
    <property type="protein sequence ID" value="ONIVA05G22910.1"/>
    <property type="gene ID" value="ONIVA05G22910"/>
</dbReference>
<dbReference type="CDD" id="cd06899">
    <property type="entry name" value="lectin_legume_LecRK_Arcelin_ConA"/>
    <property type="match status" value="1"/>
</dbReference>
<evidence type="ECO:0000256" key="15">
    <source>
        <dbReference type="ARBA" id="ARBA00023136"/>
    </source>
</evidence>
<evidence type="ECO:0000256" key="13">
    <source>
        <dbReference type="ARBA" id="ARBA00022840"/>
    </source>
</evidence>
<keyword evidence="14 20" id="KW-1133">Transmembrane helix</keyword>
<dbReference type="HOGENOM" id="CLU_244912_0_0_1"/>
<dbReference type="SUPFAM" id="SSF56112">
    <property type="entry name" value="Protein kinase-like (PK-like)"/>
    <property type="match status" value="2"/>
</dbReference>
<dbReference type="Gene3D" id="3.30.200.20">
    <property type="entry name" value="Phosphorylase Kinase, domain 1"/>
    <property type="match status" value="1"/>
</dbReference>
<dbReference type="InterPro" id="IPR000719">
    <property type="entry name" value="Prot_kinase_dom"/>
</dbReference>
<evidence type="ECO:0000256" key="2">
    <source>
        <dbReference type="ARBA" id="ARBA00008536"/>
    </source>
</evidence>
<reference evidence="22" key="2">
    <citation type="submission" date="2018-04" db="EMBL/GenBank/DDBJ databases">
        <title>OnivRS2 (Oryza nivara Reference Sequence Version 2).</title>
        <authorList>
            <person name="Zhang J."/>
            <person name="Kudrna D."/>
            <person name="Lee S."/>
            <person name="Talag J."/>
            <person name="Rajasekar S."/>
            <person name="Welchert J."/>
            <person name="Hsing Y.-I."/>
            <person name="Wing R.A."/>
        </authorList>
    </citation>
    <scope>NUCLEOTIDE SEQUENCE [LARGE SCALE GENOMIC DNA]</scope>
    <source>
        <strain evidence="22">SL10</strain>
    </source>
</reference>
<dbReference type="InterPro" id="IPR013320">
    <property type="entry name" value="ConA-like_dom_sf"/>
</dbReference>
<dbReference type="InterPro" id="IPR008271">
    <property type="entry name" value="Ser/Thr_kinase_AS"/>
</dbReference>
<keyword evidence="8 20" id="KW-0812">Transmembrane</keyword>
<dbReference type="GO" id="GO:0002229">
    <property type="term" value="P:defense response to oomycetes"/>
    <property type="evidence" value="ECO:0007669"/>
    <property type="project" value="UniProtKB-ARBA"/>
</dbReference>
<evidence type="ECO:0000256" key="14">
    <source>
        <dbReference type="ARBA" id="ARBA00022989"/>
    </source>
</evidence>
<dbReference type="GO" id="GO:0004674">
    <property type="term" value="F:protein serine/threonine kinase activity"/>
    <property type="evidence" value="ECO:0007669"/>
    <property type="project" value="UniProtKB-KW"/>
</dbReference>
<evidence type="ECO:0000256" key="10">
    <source>
        <dbReference type="ARBA" id="ARBA00022734"/>
    </source>
</evidence>
<dbReference type="PROSITE" id="PS50011">
    <property type="entry name" value="PROTEIN_KINASE_DOM"/>
    <property type="match status" value="2"/>
</dbReference>
<dbReference type="PANTHER" id="PTHR27007">
    <property type="match status" value="1"/>
</dbReference>
<feature type="domain" description="Protein kinase" evidence="21">
    <location>
        <begin position="527"/>
        <end position="894"/>
    </location>
</feature>
<evidence type="ECO:0000256" key="17">
    <source>
        <dbReference type="ARBA" id="ARBA00023180"/>
    </source>
</evidence>
<comment type="similarity">
    <text evidence="2">In the N-terminal section; belongs to the leguminous lectin family.</text>
</comment>
<keyword evidence="10" id="KW-0430">Lectin</keyword>
<evidence type="ECO:0000256" key="19">
    <source>
        <dbReference type="SAM" id="MobiDB-lite"/>
    </source>
</evidence>
<evidence type="ECO:0000256" key="20">
    <source>
        <dbReference type="SAM" id="Phobius"/>
    </source>
</evidence>
<keyword evidence="5" id="KW-1003">Cell membrane</keyword>
<feature type="region of interest" description="Disordered" evidence="19">
    <location>
        <begin position="1223"/>
        <end position="1245"/>
    </location>
</feature>
<dbReference type="InterPro" id="IPR011009">
    <property type="entry name" value="Kinase-like_dom_sf"/>
</dbReference>
<dbReference type="InterPro" id="IPR007658">
    <property type="entry name" value="DUF594"/>
</dbReference>
<comment type="similarity">
    <text evidence="3">In the C-terminal section; belongs to the protein kinase superfamily. Ser/Thr protein kinase family.</text>
</comment>
<keyword evidence="9" id="KW-0732">Signal</keyword>
<dbReference type="FunFam" id="1.10.510.10:FF:000240">
    <property type="entry name" value="Lectin-domain containing receptor kinase A4.3"/>
    <property type="match status" value="2"/>
</dbReference>
<dbReference type="Pfam" id="PF00139">
    <property type="entry name" value="Lectin_legB"/>
    <property type="match status" value="1"/>
</dbReference>
<keyword evidence="15 20" id="KW-0472">Membrane</keyword>
<name>A0A0E0HGL6_ORYNI</name>
<accession>A0A0E0HGL6</accession>
<evidence type="ECO:0000256" key="3">
    <source>
        <dbReference type="ARBA" id="ARBA00010217"/>
    </source>
</evidence>
<keyword evidence="17" id="KW-0325">Glycoprotein</keyword>
<feature type="binding site" evidence="18">
    <location>
        <position position="1343"/>
    </location>
    <ligand>
        <name>ATP</name>
        <dbReference type="ChEBI" id="CHEBI:30616"/>
    </ligand>
</feature>
<dbReference type="PROSITE" id="PS00108">
    <property type="entry name" value="PROTEIN_KINASE_ST"/>
    <property type="match status" value="2"/>
</dbReference>
<feature type="compositionally biased region" description="Pro residues" evidence="19">
    <location>
        <begin position="1224"/>
        <end position="1239"/>
    </location>
</feature>
<organism evidence="22">
    <name type="scientific">Oryza nivara</name>
    <name type="common">Indian wild rice</name>
    <name type="synonym">Oryza sativa f. spontanea</name>
    <dbReference type="NCBI Taxonomy" id="4536"/>
    <lineage>
        <taxon>Eukaryota</taxon>
        <taxon>Viridiplantae</taxon>
        <taxon>Streptophyta</taxon>
        <taxon>Embryophyta</taxon>
        <taxon>Tracheophyta</taxon>
        <taxon>Spermatophyta</taxon>
        <taxon>Magnoliopsida</taxon>
        <taxon>Liliopsida</taxon>
        <taxon>Poales</taxon>
        <taxon>Poaceae</taxon>
        <taxon>BOP clade</taxon>
        <taxon>Oryzoideae</taxon>
        <taxon>Oryzeae</taxon>
        <taxon>Oryzinae</taxon>
        <taxon>Oryza</taxon>
    </lineage>
</organism>
<feature type="domain" description="Protein kinase" evidence="21">
    <location>
        <begin position="1314"/>
        <end position="1586"/>
    </location>
</feature>
<dbReference type="Gene3D" id="1.10.510.10">
    <property type="entry name" value="Transferase(Phosphotransferase) domain 1"/>
    <property type="match status" value="3"/>
</dbReference>
<evidence type="ECO:0000256" key="7">
    <source>
        <dbReference type="ARBA" id="ARBA00022679"/>
    </source>
</evidence>
<dbReference type="Pfam" id="PF04578">
    <property type="entry name" value="DUF594"/>
    <property type="match status" value="1"/>
</dbReference>
<evidence type="ECO:0000313" key="23">
    <source>
        <dbReference type="Proteomes" id="UP000006591"/>
    </source>
</evidence>
<feature type="region of interest" description="Disordered" evidence="19">
    <location>
        <begin position="1279"/>
        <end position="1305"/>
    </location>
</feature>
<keyword evidence="23" id="KW-1185">Reference proteome</keyword>
<proteinExistence type="inferred from homology"/>
<evidence type="ECO:0000256" key="8">
    <source>
        <dbReference type="ARBA" id="ARBA00022692"/>
    </source>
</evidence>
<dbReference type="PROSITE" id="PS00107">
    <property type="entry name" value="PROTEIN_KINASE_ATP"/>
    <property type="match status" value="1"/>
</dbReference>
<dbReference type="FunFam" id="2.60.120.200:FF:000188">
    <property type="entry name" value="Os08g0124000 protein"/>
    <property type="match status" value="1"/>
</dbReference>
<evidence type="ECO:0000256" key="11">
    <source>
        <dbReference type="ARBA" id="ARBA00022741"/>
    </source>
</evidence>
<keyword evidence="12" id="KW-0418">Kinase</keyword>
<dbReference type="SMART" id="SM00220">
    <property type="entry name" value="S_TKc"/>
    <property type="match status" value="2"/>
</dbReference>
<dbReference type="Proteomes" id="UP000006591">
    <property type="component" value="Chromosome 5"/>
</dbReference>
<comment type="subcellular location">
    <subcellularLocation>
        <location evidence="1">Cell membrane</location>
        <topology evidence="1">Single-pass type I membrane protein</topology>
    </subcellularLocation>
</comment>
<dbReference type="InterPro" id="IPR050528">
    <property type="entry name" value="L-type_Lectin-RKs"/>
</dbReference>
<keyword evidence="7" id="KW-0808">Transferase</keyword>
<keyword evidence="11 18" id="KW-0547">Nucleotide-binding</keyword>
<keyword evidence="13 18" id="KW-0067">ATP-binding</keyword>
<dbReference type="GO" id="GO:0005524">
    <property type="term" value="F:ATP binding"/>
    <property type="evidence" value="ECO:0007669"/>
    <property type="project" value="UniProtKB-UniRule"/>
</dbReference>
<feature type="transmembrane region" description="Helical" evidence="20">
    <location>
        <begin position="325"/>
        <end position="345"/>
    </location>
</feature>
<dbReference type="GO" id="GO:0005886">
    <property type="term" value="C:plasma membrane"/>
    <property type="evidence" value="ECO:0007669"/>
    <property type="project" value="UniProtKB-SubCell"/>
</dbReference>
<dbReference type="InterPro" id="IPR017441">
    <property type="entry name" value="Protein_kinase_ATP_BS"/>
</dbReference>
<reference evidence="22" key="1">
    <citation type="submission" date="2015-04" db="UniProtKB">
        <authorList>
            <consortium name="EnsemblPlants"/>
        </authorList>
    </citation>
    <scope>IDENTIFICATION</scope>
    <source>
        <strain evidence="22">SL10</strain>
    </source>
</reference>
<dbReference type="SUPFAM" id="SSF49899">
    <property type="entry name" value="Concanavalin A-like lectins/glucanases"/>
    <property type="match status" value="1"/>
</dbReference>
<evidence type="ECO:0000256" key="16">
    <source>
        <dbReference type="ARBA" id="ARBA00023170"/>
    </source>
</evidence>
<evidence type="ECO:0000256" key="1">
    <source>
        <dbReference type="ARBA" id="ARBA00004251"/>
    </source>
</evidence>
<dbReference type="PROSITE" id="PS00307">
    <property type="entry name" value="LECTIN_LEGUME_BETA"/>
    <property type="match status" value="1"/>
</dbReference>
<feature type="transmembrane region" description="Helical" evidence="20">
    <location>
        <begin position="20"/>
        <end position="40"/>
    </location>
</feature>
<dbReference type="InterPro" id="IPR001220">
    <property type="entry name" value="Legume_lectin_dom"/>
</dbReference>
<feature type="transmembrane region" description="Helical" evidence="20">
    <location>
        <begin position="82"/>
        <end position="101"/>
    </location>
</feature>
<dbReference type="STRING" id="4536.A0A0E0HGL6"/>
<sequence length="1586" mass="174947">MAPARGFVERLSTVEGRLLRLEVVVLASAVVLAALVLYGATRRRSSDKLLRGVMWMAYSLSYVVVSYAVGLIQDGPFRGETFVLWAAALLLIQASAYAAPVHSRREFSQRKKLLLQHVLQTALVLWLIANATGRNASYRAAIWAFWCLNVLKTVAKIVEMIKASIPDQSVKLIADYMDVEESLAGVGDGEPPDPTTMKGYRYIFHGEDTMVPATRDDMVRQSDGKSVVTIDRVYRWIDDEPGYSGVEKDMARDFCLAFALFKLLKRRFYGFVPAEAGSPRARDLVCGGLIRPAVTGPDAAFRVVEAELAFLYDEFYTRNVVLVGARTYVCIAAAVAGITMWTAFFGTLGPGYHRLRIGVRGLDRSVTVLIVVITAGLELCQAVAGFSSNWRYVKTVYRCVRDDQPWTNRRRGHLWWKESITPPATRYWDDKVGQYVLLKRFGHRPWNILSWLTLYLVEPRRQGQKRGRRKRLPQEVRRAVLVSLKASYGHLTNGVSTLRRHGLTPQLEWACAFPKLTDQILVWHVVTTRFDWTSGGGHGRSRRRDNGGDVNRVVATKLSNYCAYLVAFVPEMLPDPSYNAEQMFDTAVQQARDHLGGCRTESAVLQRLQEIEDEERRGAVRERAGSATVIEKAALLGGQLRAAVDEARRWQVLAEFWAEFILFLAPSDNVDIHAEMLGAGGEFMTQLWALLSHAGVLERPAVAATPSPPTVVKIILGLGSALFYLHEEWEQCVVHRDIKPSNVMLDESFNAKLGDFGLARFIDHIVGMQTMTAVSGTPGYVDPECVITGKASAESDVYSFGIVLLEVACGRRPMSLLDSQKNGIFRLVEWAWDLYGKGDILMAADERLNGDYDAAEMERVIVIGLWCAHPDPNARPSIRNAMAMLQSGGQLPVLPAKMPVPMDVILKCDAVINNNAGEGTRWRSMAGVLPATTTTNNIVGLIFFFFSVFCDDLYSPAPVAVALTFNHTNFGPDEQTNIRLEGDAAFSADVSFSGDGGGWVDISANRLDGSIDHSRGRVSYALPVPLWDAATGEVASFTTGFSFVINPPKEDGGINNKGAGMAFFLAGFPSRLPSAGSYAYNLGLTNQTAEQVAAGDDRFVAVEFDTFNDTIVHDPDATYDHLGVDVNSVVSKTTLTLPSFTLVGNMTAVVEYDNVSSILAMRLHLGYGLSGPRHRPDYNLSYKVDLKSVLPEQVAVGFSAATSTSVELHQLRSWYFSSSLEPKAAPPPVAPPSPSPPPTSGSGSGGVVAGATVGAALFVVLLFAMVAVVVLVRRRHQRKKMREAEEANDDDDDTEGDPIMEIENGTGPRRFASFAAEEKLGQGGFGAVYRGYLREQGLAVAIKRFIKDSSNQGRREYKSEIKVISRLRHRNLVQLIGWCHGHDELLLVYELVPNRSFDVHLYGNGTFLTWPMRINIVIGLGSALLYLHEEWEQCVVHRDIKPSNVMLDESFNTKLGDFGLARLIDHADGVQTMTHPSGTPGYIDPECVITVEWVWDLYGQGAIHNAADKRLNNDYDVVEMERVIAIGLWCAHPDRCQRPSIRAAMMVLQSSGPMPMLPAKMPVATYALPVASSEGQLSSSTEQYEL</sequence>
<keyword evidence="16" id="KW-0675">Receptor</keyword>
<dbReference type="Gene3D" id="2.60.120.200">
    <property type="match status" value="1"/>
</dbReference>
<evidence type="ECO:0000256" key="6">
    <source>
        <dbReference type="ARBA" id="ARBA00022527"/>
    </source>
</evidence>
<feature type="transmembrane region" description="Helical" evidence="20">
    <location>
        <begin position="52"/>
        <end position="70"/>
    </location>
</feature>
<evidence type="ECO:0000256" key="18">
    <source>
        <dbReference type="PROSITE-ProRule" id="PRU10141"/>
    </source>
</evidence>
<evidence type="ECO:0000256" key="4">
    <source>
        <dbReference type="ARBA" id="ARBA00012513"/>
    </source>
</evidence>
<dbReference type="eggNOG" id="ENOG502QTX3">
    <property type="taxonomic scope" value="Eukaryota"/>
</dbReference>
<dbReference type="InterPro" id="IPR019825">
    <property type="entry name" value="Lectin_legB_Mn/Ca_BS"/>
</dbReference>
<dbReference type="Gramene" id="ONIVA05G22910.1">
    <property type="protein sequence ID" value="ONIVA05G22910.1"/>
    <property type="gene ID" value="ONIVA05G22910"/>
</dbReference>
<evidence type="ECO:0000313" key="22">
    <source>
        <dbReference type="EnsemblPlants" id="ONIVA05G22910.1"/>
    </source>
</evidence>
<feature type="transmembrane region" description="Helical" evidence="20">
    <location>
        <begin position="1247"/>
        <end position="1272"/>
    </location>
</feature>
<dbReference type="EC" id="2.7.11.1" evidence="4"/>
<evidence type="ECO:0000256" key="12">
    <source>
        <dbReference type="ARBA" id="ARBA00022777"/>
    </source>
</evidence>
<evidence type="ECO:0000256" key="5">
    <source>
        <dbReference type="ARBA" id="ARBA00022475"/>
    </source>
</evidence>
<dbReference type="Pfam" id="PF00069">
    <property type="entry name" value="Pkinase"/>
    <property type="match status" value="2"/>
</dbReference>
<evidence type="ECO:0000259" key="21">
    <source>
        <dbReference type="PROSITE" id="PS50011"/>
    </source>
</evidence>
<keyword evidence="6" id="KW-0723">Serine/threonine-protein kinase</keyword>
<feature type="compositionally biased region" description="Acidic residues" evidence="19">
    <location>
        <begin position="1286"/>
        <end position="1300"/>
    </location>
</feature>
<dbReference type="InterPro" id="IPR025315">
    <property type="entry name" value="DUF4220"/>
</dbReference>
<dbReference type="Pfam" id="PF13968">
    <property type="entry name" value="DUF4220"/>
    <property type="match status" value="1"/>
</dbReference>
<dbReference type="GO" id="GO:0030246">
    <property type="term" value="F:carbohydrate binding"/>
    <property type="evidence" value="ECO:0007669"/>
    <property type="project" value="UniProtKB-KW"/>
</dbReference>
<protein>
    <recommendedName>
        <fullName evidence="4">non-specific serine/threonine protein kinase</fullName>
        <ecNumber evidence="4">2.7.11.1</ecNumber>
    </recommendedName>
</protein>